<evidence type="ECO:0000256" key="1">
    <source>
        <dbReference type="ARBA" id="ARBA00008987"/>
    </source>
</evidence>
<organism evidence="12 13">
    <name type="scientific">Paenibacillus mangrovi</name>
    <dbReference type="NCBI Taxonomy" id="2931978"/>
    <lineage>
        <taxon>Bacteria</taxon>
        <taxon>Bacillati</taxon>
        <taxon>Bacillota</taxon>
        <taxon>Bacilli</taxon>
        <taxon>Bacillales</taxon>
        <taxon>Paenibacillaceae</taxon>
        <taxon>Paenibacillus</taxon>
    </lineage>
</organism>
<dbReference type="GO" id="GO:0015035">
    <property type="term" value="F:protein-disulfide reductase activity"/>
    <property type="evidence" value="ECO:0007669"/>
    <property type="project" value="UniProtKB-UniRule"/>
</dbReference>
<keyword evidence="6 10" id="KW-0676">Redox-active center</keyword>
<evidence type="ECO:0000313" key="13">
    <source>
        <dbReference type="Proteomes" id="UP001139347"/>
    </source>
</evidence>
<dbReference type="AlphaFoldDB" id="A0A9X1WU97"/>
<dbReference type="SUPFAM" id="SSF52833">
    <property type="entry name" value="Thioredoxin-like"/>
    <property type="match status" value="1"/>
</dbReference>
<evidence type="ECO:0000313" key="12">
    <source>
        <dbReference type="EMBL" id="MCJ8014786.1"/>
    </source>
</evidence>
<dbReference type="NCBIfam" id="TIGR01068">
    <property type="entry name" value="thioredoxin"/>
    <property type="match status" value="1"/>
</dbReference>
<dbReference type="InterPro" id="IPR036249">
    <property type="entry name" value="Thioredoxin-like_sf"/>
</dbReference>
<keyword evidence="5 10" id="KW-1015">Disulfide bond</keyword>
<dbReference type="GO" id="GO:0005829">
    <property type="term" value="C:cytosol"/>
    <property type="evidence" value="ECO:0007669"/>
    <property type="project" value="TreeGrafter"/>
</dbReference>
<keyword evidence="4" id="KW-0249">Electron transport</keyword>
<evidence type="ECO:0000256" key="10">
    <source>
        <dbReference type="PIRSR" id="PIRSR000077-4"/>
    </source>
</evidence>
<dbReference type="PANTHER" id="PTHR45663">
    <property type="entry name" value="GEO12009P1"/>
    <property type="match status" value="1"/>
</dbReference>
<gene>
    <name evidence="12" type="primary">trxA</name>
    <name evidence="12" type="ORF">MUG84_24185</name>
</gene>
<feature type="domain" description="Thioredoxin" evidence="11">
    <location>
        <begin position="1"/>
        <end position="106"/>
    </location>
</feature>
<dbReference type="GO" id="GO:0045454">
    <property type="term" value="P:cell redox homeostasis"/>
    <property type="evidence" value="ECO:0007669"/>
    <property type="project" value="TreeGrafter"/>
</dbReference>
<evidence type="ECO:0000256" key="3">
    <source>
        <dbReference type="ARBA" id="ARBA00022448"/>
    </source>
</evidence>
<evidence type="ECO:0000259" key="11">
    <source>
        <dbReference type="PROSITE" id="PS51352"/>
    </source>
</evidence>
<feature type="site" description="Contributes to redox potential value" evidence="9">
    <location>
        <position position="33"/>
    </location>
</feature>
<proteinExistence type="inferred from homology"/>
<dbReference type="FunFam" id="3.40.30.10:FF:000001">
    <property type="entry name" value="Thioredoxin"/>
    <property type="match status" value="1"/>
</dbReference>
<dbReference type="CDD" id="cd02947">
    <property type="entry name" value="TRX_family"/>
    <property type="match status" value="1"/>
</dbReference>
<feature type="disulfide bond" description="Redox-active" evidence="10">
    <location>
        <begin position="31"/>
        <end position="34"/>
    </location>
</feature>
<dbReference type="Pfam" id="PF00085">
    <property type="entry name" value="Thioredoxin"/>
    <property type="match status" value="1"/>
</dbReference>
<dbReference type="PROSITE" id="PS00194">
    <property type="entry name" value="THIOREDOXIN_1"/>
    <property type="match status" value="1"/>
</dbReference>
<dbReference type="InterPro" id="IPR017937">
    <property type="entry name" value="Thioredoxin_CS"/>
</dbReference>
<protein>
    <recommendedName>
        <fullName evidence="2 7">Thioredoxin</fullName>
    </recommendedName>
</protein>
<dbReference type="PRINTS" id="PR00421">
    <property type="entry name" value="THIOREDOXIN"/>
</dbReference>
<feature type="active site" description="Nucleophile" evidence="9">
    <location>
        <position position="34"/>
    </location>
</feature>
<evidence type="ECO:0000256" key="7">
    <source>
        <dbReference type="NCBIfam" id="TIGR01068"/>
    </source>
</evidence>
<dbReference type="Proteomes" id="UP001139347">
    <property type="component" value="Unassembled WGS sequence"/>
</dbReference>
<comment type="similarity">
    <text evidence="1 8">Belongs to the thioredoxin family.</text>
</comment>
<name>A0A9X1WU97_9BACL</name>
<dbReference type="PIRSF" id="PIRSF000077">
    <property type="entry name" value="Thioredoxin"/>
    <property type="match status" value="1"/>
</dbReference>
<evidence type="ECO:0000256" key="2">
    <source>
        <dbReference type="ARBA" id="ARBA00020570"/>
    </source>
</evidence>
<keyword evidence="13" id="KW-1185">Reference proteome</keyword>
<feature type="active site" description="Nucleophile" evidence="9">
    <location>
        <position position="31"/>
    </location>
</feature>
<dbReference type="PANTHER" id="PTHR45663:SF11">
    <property type="entry name" value="GEO12009P1"/>
    <property type="match status" value="1"/>
</dbReference>
<comment type="caution">
    <text evidence="12">The sequence shown here is derived from an EMBL/GenBank/DDBJ whole genome shotgun (WGS) entry which is preliminary data.</text>
</comment>
<accession>A0A9X1WU97</accession>
<dbReference type="Gene3D" id="3.40.30.10">
    <property type="entry name" value="Glutaredoxin"/>
    <property type="match status" value="1"/>
</dbReference>
<evidence type="ECO:0000256" key="6">
    <source>
        <dbReference type="ARBA" id="ARBA00023284"/>
    </source>
</evidence>
<dbReference type="RefSeq" id="WP_244730180.1">
    <property type="nucleotide sequence ID" value="NZ_JALIRP010000015.1"/>
</dbReference>
<evidence type="ECO:0000256" key="5">
    <source>
        <dbReference type="ARBA" id="ARBA00023157"/>
    </source>
</evidence>
<evidence type="ECO:0000256" key="8">
    <source>
        <dbReference type="PIRNR" id="PIRNR000077"/>
    </source>
</evidence>
<dbReference type="InterPro" id="IPR013766">
    <property type="entry name" value="Thioredoxin_domain"/>
</dbReference>
<reference evidence="12" key="1">
    <citation type="submission" date="2022-04" db="EMBL/GenBank/DDBJ databases">
        <title>Paenibacillus mangrovi sp. nov., a novel endophytic bacterium isolated from bark of Kandelia candel.</title>
        <authorList>
            <person name="Tuo L."/>
        </authorList>
    </citation>
    <scope>NUCLEOTIDE SEQUENCE</scope>
    <source>
        <strain evidence="12">KQZ6P-2</strain>
    </source>
</reference>
<evidence type="ECO:0000256" key="4">
    <source>
        <dbReference type="ARBA" id="ARBA00022982"/>
    </source>
</evidence>
<dbReference type="InterPro" id="IPR005746">
    <property type="entry name" value="Thioredoxin"/>
</dbReference>
<feature type="site" description="Contributes to redox potential value" evidence="9">
    <location>
        <position position="32"/>
    </location>
</feature>
<evidence type="ECO:0000256" key="9">
    <source>
        <dbReference type="PIRSR" id="PIRSR000077-1"/>
    </source>
</evidence>
<dbReference type="EMBL" id="JALIRP010000015">
    <property type="protein sequence ID" value="MCJ8014786.1"/>
    <property type="molecule type" value="Genomic_DNA"/>
</dbReference>
<sequence length="106" mass="11901">MAVTNVSESNFSSSVMKSVKPVLVDFWAPWCGPCRMIAPVLEELQKEMGDRIKIVKVNVDENQKLAGLFQVQSIPTMKLFKDGRAVATFVGFQSKQQLKNQIERAI</sequence>
<feature type="site" description="Deprotonates C-terminal active site Cys" evidence="9">
    <location>
        <position position="25"/>
    </location>
</feature>
<keyword evidence="3" id="KW-0813">Transport</keyword>
<dbReference type="PROSITE" id="PS51352">
    <property type="entry name" value="THIOREDOXIN_2"/>
    <property type="match status" value="1"/>
</dbReference>